<dbReference type="GeneID" id="34554630"/>
<evidence type="ECO:0000256" key="4">
    <source>
        <dbReference type="ARBA" id="ARBA00023136"/>
    </source>
</evidence>
<dbReference type="PANTHER" id="PTHR33048:SF42">
    <property type="entry name" value="INTEGRAL MEMBRANE PROTEIN"/>
    <property type="match status" value="1"/>
</dbReference>
<accession>A0A1G4BNP0</accession>
<comment type="subcellular location">
    <subcellularLocation>
        <location evidence="1">Membrane</location>
        <topology evidence="1">Multi-pass membrane protein</topology>
    </subcellularLocation>
</comment>
<feature type="transmembrane region" description="Helical" evidence="6">
    <location>
        <begin position="65"/>
        <end position="84"/>
    </location>
</feature>
<name>A0A1G4BNP0_9PEZI</name>
<dbReference type="Proteomes" id="UP000176998">
    <property type="component" value="Unassembled WGS sequence"/>
</dbReference>
<keyword evidence="2 6" id="KW-0812">Transmembrane</keyword>
<evidence type="ECO:0000256" key="1">
    <source>
        <dbReference type="ARBA" id="ARBA00004141"/>
    </source>
</evidence>
<feature type="domain" description="Rhodopsin" evidence="7">
    <location>
        <begin position="80"/>
        <end position="318"/>
    </location>
</feature>
<evidence type="ECO:0000313" key="9">
    <source>
        <dbReference type="Proteomes" id="UP000176998"/>
    </source>
</evidence>
<evidence type="ECO:0000256" key="5">
    <source>
        <dbReference type="ARBA" id="ARBA00038359"/>
    </source>
</evidence>
<feature type="transmembrane region" description="Helical" evidence="6">
    <location>
        <begin position="96"/>
        <end position="115"/>
    </location>
</feature>
<protein>
    <recommendedName>
        <fullName evidence="7">Rhodopsin domain-containing protein</fullName>
    </recommendedName>
</protein>
<keyword evidence="3 6" id="KW-1133">Transmembrane helix</keyword>
<dbReference type="EMBL" id="MJBS01000008">
    <property type="protein sequence ID" value="OHF03081.1"/>
    <property type="molecule type" value="Genomic_DNA"/>
</dbReference>
<dbReference type="OrthoDB" id="5417887at2759"/>
<dbReference type="RefSeq" id="XP_022480219.1">
    <property type="nucleotide sequence ID" value="XM_022613120.1"/>
</dbReference>
<evidence type="ECO:0000256" key="2">
    <source>
        <dbReference type="ARBA" id="ARBA00022692"/>
    </source>
</evidence>
<gene>
    <name evidence="8" type="ORF">CORC01_01465</name>
</gene>
<evidence type="ECO:0000313" key="8">
    <source>
        <dbReference type="EMBL" id="OHF03081.1"/>
    </source>
</evidence>
<dbReference type="InterPro" id="IPR052337">
    <property type="entry name" value="SAT4-like"/>
</dbReference>
<evidence type="ECO:0000259" key="7">
    <source>
        <dbReference type="Pfam" id="PF20684"/>
    </source>
</evidence>
<dbReference type="GO" id="GO:0016020">
    <property type="term" value="C:membrane"/>
    <property type="evidence" value="ECO:0007669"/>
    <property type="project" value="UniProtKB-SubCell"/>
</dbReference>
<comment type="similarity">
    <text evidence="5">Belongs to the SAT4 family.</text>
</comment>
<sequence>CATRDELRWLLFDIHFAFSQRHQIRNSWSVSLAFLDVWNIAWAKEPTSLAGQMVQPEDYGPMIRAVVWSQVGASLLFLCLRVYCKFKKRNGLWWDDHVLIASWVTLMIASALTTWNVSLGFGKHVYQINPAKLPSIGLNVNVISTISITSAVWSKTSFAMTLLRIEEKGWTRNLIWAAIISMNVLMGLNAMAAWVQCSPIEKYWLPQTPGKCWSPKVAAYFGVFAAGYSALMDILLAMLPWKLIWGLQMKTKEKVGVGIAMSMGVFAGGTSIVKCTKIPTLLSGDFTYDGSDLVIWGTVESGVTIMAASIPVLRVLFREVASTTRKYYGNSASRTNGSRFGGGLTRNNTVTITTSTTRKGSIRRKWDKLADDRSDKSVLGVEPEPGFGKIVKTNEIVVQYDTKSDVEGHNGSFEMDQMDRMNRMV</sequence>
<evidence type="ECO:0000256" key="3">
    <source>
        <dbReference type="ARBA" id="ARBA00022989"/>
    </source>
</evidence>
<organism evidence="8 9">
    <name type="scientific">Colletotrichum orchidophilum</name>
    <dbReference type="NCBI Taxonomy" id="1209926"/>
    <lineage>
        <taxon>Eukaryota</taxon>
        <taxon>Fungi</taxon>
        <taxon>Dikarya</taxon>
        <taxon>Ascomycota</taxon>
        <taxon>Pezizomycotina</taxon>
        <taxon>Sordariomycetes</taxon>
        <taxon>Hypocreomycetidae</taxon>
        <taxon>Glomerellales</taxon>
        <taxon>Glomerellaceae</taxon>
        <taxon>Colletotrichum</taxon>
    </lineage>
</organism>
<dbReference type="STRING" id="1209926.A0A1G4BNP0"/>
<feature type="transmembrane region" description="Helical" evidence="6">
    <location>
        <begin position="135"/>
        <end position="153"/>
    </location>
</feature>
<keyword evidence="9" id="KW-1185">Reference proteome</keyword>
<feature type="transmembrane region" description="Helical" evidence="6">
    <location>
        <begin position="217"/>
        <end position="243"/>
    </location>
</feature>
<proteinExistence type="inferred from homology"/>
<dbReference type="InterPro" id="IPR049326">
    <property type="entry name" value="Rhodopsin_dom_fungi"/>
</dbReference>
<dbReference type="Pfam" id="PF20684">
    <property type="entry name" value="Fung_rhodopsin"/>
    <property type="match status" value="1"/>
</dbReference>
<feature type="non-terminal residue" evidence="8">
    <location>
        <position position="1"/>
    </location>
</feature>
<feature type="transmembrane region" description="Helical" evidence="6">
    <location>
        <begin position="293"/>
        <end position="317"/>
    </location>
</feature>
<feature type="transmembrane region" description="Helical" evidence="6">
    <location>
        <begin position="255"/>
        <end position="273"/>
    </location>
</feature>
<feature type="transmembrane region" description="Helical" evidence="6">
    <location>
        <begin position="174"/>
        <end position="197"/>
    </location>
</feature>
<dbReference type="AlphaFoldDB" id="A0A1G4BNP0"/>
<keyword evidence="4 6" id="KW-0472">Membrane</keyword>
<comment type="caution">
    <text evidence="8">The sequence shown here is derived from an EMBL/GenBank/DDBJ whole genome shotgun (WGS) entry which is preliminary data.</text>
</comment>
<dbReference type="PANTHER" id="PTHR33048">
    <property type="entry name" value="PTH11-LIKE INTEGRAL MEMBRANE PROTEIN (AFU_ORTHOLOGUE AFUA_5G11245)"/>
    <property type="match status" value="1"/>
</dbReference>
<evidence type="ECO:0000256" key="6">
    <source>
        <dbReference type="SAM" id="Phobius"/>
    </source>
</evidence>
<reference evidence="8 9" key="1">
    <citation type="submission" date="2016-09" db="EMBL/GenBank/DDBJ databases">
        <authorList>
            <person name="Capua I."/>
            <person name="De Benedictis P."/>
            <person name="Joannis T."/>
            <person name="Lombin L.H."/>
            <person name="Cattoli G."/>
        </authorList>
    </citation>
    <scope>NUCLEOTIDE SEQUENCE [LARGE SCALE GENOMIC DNA]</scope>
    <source>
        <strain evidence="8 9">IMI 309357</strain>
    </source>
</reference>